<keyword evidence="2" id="KW-1185">Reference proteome</keyword>
<reference evidence="1" key="1">
    <citation type="submission" date="2023-04" db="EMBL/GenBank/DDBJ databases">
        <title>Candida boidinii NBRC 1967.</title>
        <authorList>
            <person name="Ichikawa N."/>
            <person name="Sato H."/>
            <person name="Tonouchi N."/>
        </authorList>
    </citation>
    <scope>NUCLEOTIDE SEQUENCE</scope>
    <source>
        <strain evidence="1">NBRC 1967</strain>
    </source>
</reference>
<protein>
    <submittedName>
        <fullName evidence="1">Unnamed protein product</fullName>
    </submittedName>
</protein>
<dbReference type="Proteomes" id="UP001165101">
    <property type="component" value="Unassembled WGS sequence"/>
</dbReference>
<accession>A0ACB5THL0</accession>
<evidence type="ECO:0000313" key="1">
    <source>
        <dbReference type="EMBL" id="GME88517.1"/>
    </source>
</evidence>
<proteinExistence type="predicted"/>
<dbReference type="EMBL" id="BSXV01000303">
    <property type="protein sequence ID" value="GME88517.1"/>
    <property type="molecule type" value="Genomic_DNA"/>
</dbReference>
<name>A0ACB5THL0_CANBO</name>
<evidence type="ECO:0000313" key="2">
    <source>
        <dbReference type="Proteomes" id="UP001165101"/>
    </source>
</evidence>
<organism evidence="1 2">
    <name type="scientific">Candida boidinii</name>
    <name type="common">Yeast</name>
    <dbReference type="NCBI Taxonomy" id="5477"/>
    <lineage>
        <taxon>Eukaryota</taxon>
        <taxon>Fungi</taxon>
        <taxon>Dikarya</taxon>
        <taxon>Ascomycota</taxon>
        <taxon>Saccharomycotina</taxon>
        <taxon>Pichiomycetes</taxon>
        <taxon>Pichiales</taxon>
        <taxon>Pichiaceae</taxon>
        <taxon>Ogataea</taxon>
        <taxon>Ogataea/Candida clade</taxon>
    </lineage>
</organism>
<comment type="caution">
    <text evidence="1">The sequence shown here is derived from an EMBL/GenBank/DDBJ whole genome shotgun (WGS) entry which is preliminary data.</text>
</comment>
<sequence length="894" mass="103707">MPKVVKIYYDVPEEEKPSPGNGLNVPAVVTIQNIFATNRETKEIVTDPSSSEVIALTKKMKAFNGMKFVNFESTNGIFTFMVEHFSVWGFVDEEDETFDKETVDRFKRQQSKEKEIQQQKLEMMEDVIERQKIERPKIYNKLTEFYPNEDATGDETFIHRKSKKHFVPSVPGGWGFRPGAFDTQIIDEIDNQDKQLTKIDVLENQVDEYEHNGEIDNDQSGLLSENSYSECEDEYDDDPEELNLEQNFEDLVETKAYEPEVNEYNMLSIKTQPEFPIAKDWDNQLVLASGFNSVFNKEREHNTIGKLSDISQLNEILFNPRDDKMEVVKTEKPIEKSKYLFNSDIPSIIKLHYERIALKSRSNKFPLVSTDYTTSFTPIVENLKKYENFEMWDLAARLFDDSYILKQFSNKDIQLCEQDEDLMVHLLEVKRRELIIQWLRKYNKEITERTLNNYKSDPLECIFIFLATGNIVDAIEYAMKTNNNNLAVIITLADSNDKSVRKSAMNQLSDWKRSSSLKYIPQVVVKIYQILAGLIIKTDQFYDVTERLDWSVALSLFLKYGDTDKSLKESVGEFLSYSLDKKPDATDKAYNLFKLFSYPNEVSYDVLECTFSPFSNTADKELQDYFFEFFIYEFLVRSSQQVTCPNWESFGDSITLEFAKQLEECRLFRETIFVLCHLNDDATCEREITRILNGRVNELGYLENNNVLNDLSVSFDVPDKTLHLARAIKFKSLKNYWQQTESLLDADCVLEAHEPLLLELAPISIIKKGKLHEKLFKLLNRFENPTRIPNWTIGGEIYKNFLELLQLYSDKSNFSKNETNVKNLSKSIITNIGLLKLETPEIKVALNIIVKKVSEIVFDNQYLDIISSESLLSLPISESTKNYVKVRAAGLSEA</sequence>
<gene>
    <name evidence="1" type="ORF">Cboi01_000094400</name>
</gene>